<organism evidence="1 2">
    <name type="scientific">Riccia sorocarpa</name>
    <dbReference type="NCBI Taxonomy" id="122646"/>
    <lineage>
        <taxon>Eukaryota</taxon>
        <taxon>Viridiplantae</taxon>
        <taxon>Streptophyta</taxon>
        <taxon>Embryophyta</taxon>
        <taxon>Marchantiophyta</taxon>
        <taxon>Marchantiopsida</taxon>
        <taxon>Marchantiidae</taxon>
        <taxon>Marchantiales</taxon>
        <taxon>Ricciaceae</taxon>
        <taxon>Riccia</taxon>
    </lineage>
</organism>
<accession>A0ABD3HA89</accession>
<dbReference type="Proteomes" id="UP001633002">
    <property type="component" value="Unassembled WGS sequence"/>
</dbReference>
<proteinExistence type="predicted"/>
<protein>
    <submittedName>
        <fullName evidence="1">Uncharacterized protein</fullName>
    </submittedName>
</protein>
<name>A0ABD3HA89_9MARC</name>
<evidence type="ECO:0000313" key="1">
    <source>
        <dbReference type="EMBL" id="KAL3688425.1"/>
    </source>
</evidence>
<dbReference type="AlphaFoldDB" id="A0ABD3HA89"/>
<sequence length="147" mass="16581">MEIIIQARENMSIAFCIECDSRHVRAKEADSTKVRARKDVEYWLEVVMGAIFEAQKELVSASKADAPAQARHYICNACTAVRDARGLLEIALRQVHAALSHPGEIDEETWKKRFANDLAQEESRLADVQCNCKEHDDYMYAIGPLGD</sequence>
<comment type="caution">
    <text evidence="1">The sequence shown here is derived from an EMBL/GenBank/DDBJ whole genome shotgun (WGS) entry which is preliminary data.</text>
</comment>
<evidence type="ECO:0000313" key="2">
    <source>
        <dbReference type="Proteomes" id="UP001633002"/>
    </source>
</evidence>
<dbReference type="EMBL" id="JBJQOH010000004">
    <property type="protein sequence ID" value="KAL3688425.1"/>
    <property type="molecule type" value="Genomic_DNA"/>
</dbReference>
<keyword evidence="2" id="KW-1185">Reference proteome</keyword>
<gene>
    <name evidence="1" type="ORF">R1sor_014734</name>
</gene>
<reference evidence="1 2" key="1">
    <citation type="submission" date="2024-09" db="EMBL/GenBank/DDBJ databases">
        <title>Chromosome-scale assembly of Riccia sorocarpa.</title>
        <authorList>
            <person name="Paukszto L."/>
        </authorList>
    </citation>
    <scope>NUCLEOTIDE SEQUENCE [LARGE SCALE GENOMIC DNA]</scope>
    <source>
        <strain evidence="1">LP-2024</strain>
        <tissue evidence="1">Aerial parts of the thallus</tissue>
    </source>
</reference>